<feature type="transmembrane region" description="Helical" evidence="7">
    <location>
        <begin position="416"/>
        <end position="440"/>
    </location>
</feature>
<dbReference type="GO" id="GO:0005886">
    <property type="term" value="C:plasma membrane"/>
    <property type="evidence" value="ECO:0007669"/>
    <property type="project" value="TreeGrafter"/>
</dbReference>
<dbReference type="InterPro" id="IPR045225">
    <property type="entry name" value="Uracil/uridine/allantoin_perm"/>
</dbReference>
<dbReference type="GO" id="GO:0015205">
    <property type="term" value="F:nucleobase transmembrane transporter activity"/>
    <property type="evidence" value="ECO:0007669"/>
    <property type="project" value="TreeGrafter"/>
</dbReference>
<proteinExistence type="inferred from homology"/>
<keyword evidence="5 7" id="KW-0472">Membrane</keyword>
<dbReference type="HOGENOM" id="CLU_021555_4_1_1"/>
<feature type="transmembrane region" description="Helical" evidence="7">
    <location>
        <begin position="186"/>
        <end position="208"/>
    </location>
</feature>
<keyword evidence="9" id="KW-1185">Reference proteome</keyword>
<feature type="transmembrane region" description="Helical" evidence="7">
    <location>
        <begin position="215"/>
        <end position="236"/>
    </location>
</feature>
<comment type="similarity">
    <text evidence="2">Belongs to the purine-cytosine permease (2.A.39) family.</text>
</comment>
<evidence type="ECO:0000256" key="5">
    <source>
        <dbReference type="ARBA" id="ARBA00023136"/>
    </source>
</evidence>
<feature type="compositionally biased region" description="Basic and acidic residues" evidence="6">
    <location>
        <begin position="545"/>
        <end position="568"/>
    </location>
</feature>
<feature type="transmembrane region" description="Helical" evidence="7">
    <location>
        <begin position="300"/>
        <end position="321"/>
    </location>
</feature>
<evidence type="ECO:0000256" key="3">
    <source>
        <dbReference type="ARBA" id="ARBA00022692"/>
    </source>
</evidence>
<organism evidence="8 9">
    <name type="scientific">Aureobasidium pullulans EXF-150</name>
    <dbReference type="NCBI Taxonomy" id="1043002"/>
    <lineage>
        <taxon>Eukaryota</taxon>
        <taxon>Fungi</taxon>
        <taxon>Dikarya</taxon>
        <taxon>Ascomycota</taxon>
        <taxon>Pezizomycotina</taxon>
        <taxon>Dothideomycetes</taxon>
        <taxon>Dothideomycetidae</taxon>
        <taxon>Dothideales</taxon>
        <taxon>Saccotheciaceae</taxon>
        <taxon>Aureobasidium</taxon>
    </lineage>
</organism>
<evidence type="ECO:0000256" key="4">
    <source>
        <dbReference type="ARBA" id="ARBA00022989"/>
    </source>
</evidence>
<dbReference type="GeneID" id="40743890"/>
<keyword evidence="4 7" id="KW-1133">Transmembrane helix</keyword>
<dbReference type="EMBL" id="KL584974">
    <property type="protein sequence ID" value="KEQ89191.1"/>
    <property type="molecule type" value="Genomic_DNA"/>
</dbReference>
<sequence>MGLLPSIALPSKDTIKKRCTTLEAWALPKQDSTIAPDYVWTNKDMDPVPIEDQTWSMWTWVAYWATDMINLGTWETASSIIQVGLTWRDAIPIMAVGTLCVAIPVVLNGAIGAHLHAPFSVIVRSGFGYYFAYFAIASRCILAMFWLGIQSANGALAMQVMLMAICPSFASYDWNGPNNTLPRSGGISTAGMIAYFLFWLIQLPLLLIPPTRLRYLFIIKLIAAPITAFATLGYMIHKAGGTGAIFSQPGTATGETRIYLWLSCMSSVTGVWATLACNIPDFSRYAKGRADGKTNYAQYIQLPVLPIIFTLCGALGVITTSASKVVYGEFYWNPLDIVAQWLNNGSAGRAAAFFAALSWYIAQVGTNITANSISAANDMCVMAPRYINIKRGCVIAAVVSCWVMVPWKILSDAETFLSFMSGYSVFLAPMAGIIAADYWLIKKRHIDVPALYDPHGRYRYVYGVNWQGLVAFLIAVCPNLPGLADSINGISISAGAKHLYAFDWLYGFVSSVFVYTVLSMVFPTMEALIPKTIYSLEVVEGKETSPDRDIESESRGIFEEKKGFRGEDTADVGKAL</sequence>
<dbReference type="Proteomes" id="UP000030706">
    <property type="component" value="Unassembled WGS sequence"/>
</dbReference>
<accession>A0A074YQT0</accession>
<feature type="transmembrane region" description="Helical" evidence="7">
    <location>
        <begin position="504"/>
        <end position="522"/>
    </location>
</feature>
<dbReference type="FunFam" id="1.10.4160.10:FF:000001">
    <property type="entry name" value="Uracil permease, putative"/>
    <property type="match status" value="1"/>
</dbReference>
<feature type="region of interest" description="Disordered" evidence="6">
    <location>
        <begin position="545"/>
        <end position="576"/>
    </location>
</feature>
<dbReference type="OrthoDB" id="2018619at2759"/>
<feature type="transmembrane region" description="Helical" evidence="7">
    <location>
        <begin position="127"/>
        <end position="149"/>
    </location>
</feature>
<dbReference type="Pfam" id="PF02133">
    <property type="entry name" value="Transp_cyt_pur"/>
    <property type="match status" value="1"/>
</dbReference>
<dbReference type="CDD" id="cd11482">
    <property type="entry name" value="SLC-NCS1sbd_NRT1-like"/>
    <property type="match status" value="1"/>
</dbReference>
<dbReference type="InterPro" id="IPR001248">
    <property type="entry name" value="Pur-cyt_permease"/>
</dbReference>
<feature type="transmembrane region" description="Helical" evidence="7">
    <location>
        <begin position="258"/>
        <end position="279"/>
    </location>
</feature>
<feature type="transmembrane region" description="Helical" evidence="7">
    <location>
        <begin position="460"/>
        <end position="484"/>
    </location>
</feature>
<evidence type="ECO:0000256" key="7">
    <source>
        <dbReference type="SAM" id="Phobius"/>
    </source>
</evidence>
<name>A0A074YQT0_AURPU</name>
<evidence type="ECO:0000313" key="8">
    <source>
        <dbReference type="EMBL" id="KEQ89191.1"/>
    </source>
</evidence>
<comment type="subcellular location">
    <subcellularLocation>
        <location evidence="1">Membrane</location>
        <topology evidence="1">Multi-pass membrane protein</topology>
    </subcellularLocation>
</comment>
<protein>
    <submittedName>
        <fullName evidence="8">Uridine permease-like protein Fui1</fullName>
    </submittedName>
</protein>
<dbReference type="RefSeq" id="XP_029765378.1">
    <property type="nucleotide sequence ID" value="XM_029901584.1"/>
</dbReference>
<dbReference type="AlphaFoldDB" id="A0A074YQT0"/>
<dbReference type="PANTHER" id="PTHR30618:SF0">
    <property type="entry name" value="PURINE-URACIL PERMEASE NCS1"/>
    <property type="match status" value="1"/>
</dbReference>
<evidence type="ECO:0000256" key="2">
    <source>
        <dbReference type="ARBA" id="ARBA00008974"/>
    </source>
</evidence>
<keyword evidence="3 7" id="KW-0812">Transmembrane</keyword>
<evidence type="ECO:0000313" key="9">
    <source>
        <dbReference type="Proteomes" id="UP000030706"/>
    </source>
</evidence>
<dbReference type="PANTHER" id="PTHR30618">
    <property type="entry name" value="NCS1 FAMILY PURINE/PYRIMIDINE TRANSPORTER"/>
    <property type="match status" value="1"/>
</dbReference>
<dbReference type="Gene3D" id="1.10.4160.10">
    <property type="entry name" value="Hydantoin permease"/>
    <property type="match status" value="1"/>
</dbReference>
<evidence type="ECO:0000256" key="1">
    <source>
        <dbReference type="ARBA" id="ARBA00004141"/>
    </source>
</evidence>
<evidence type="ECO:0000256" key="6">
    <source>
        <dbReference type="SAM" id="MobiDB-lite"/>
    </source>
</evidence>
<gene>
    <name evidence="8" type="ORF">M438DRAFT_286327</name>
</gene>
<reference evidence="8 9" key="1">
    <citation type="journal article" date="2014" name="BMC Genomics">
        <title>Genome sequencing of four Aureobasidium pullulans varieties: biotechnological potential, stress tolerance, and description of new species.</title>
        <authorList>
            <person name="Gostin Ar C."/>
            <person name="Ohm R.A."/>
            <person name="Kogej T."/>
            <person name="Sonjak S."/>
            <person name="Turk M."/>
            <person name="Zajc J."/>
            <person name="Zalar P."/>
            <person name="Grube M."/>
            <person name="Sun H."/>
            <person name="Han J."/>
            <person name="Sharma A."/>
            <person name="Chiniquy J."/>
            <person name="Ngan C.Y."/>
            <person name="Lipzen A."/>
            <person name="Barry K."/>
            <person name="Grigoriev I.V."/>
            <person name="Gunde-Cimerman N."/>
        </authorList>
    </citation>
    <scope>NUCLEOTIDE SEQUENCE [LARGE SCALE GENOMIC DNA]</scope>
    <source>
        <strain evidence="8 9">EXF-150</strain>
    </source>
</reference>
<feature type="transmembrane region" description="Helical" evidence="7">
    <location>
        <begin position="90"/>
        <end position="115"/>
    </location>
</feature>
<feature type="transmembrane region" description="Helical" evidence="7">
    <location>
        <begin position="392"/>
        <end position="410"/>
    </location>
</feature>